<dbReference type="SUPFAM" id="SSF51905">
    <property type="entry name" value="FAD/NAD(P)-binding domain"/>
    <property type="match status" value="1"/>
</dbReference>
<organism evidence="9 10">
    <name type="scientific">Marasmiellus scandens</name>
    <dbReference type="NCBI Taxonomy" id="2682957"/>
    <lineage>
        <taxon>Eukaryota</taxon>
        <taxon>Fungi</taxon>
        <taxon>Dikarya</taxon>
        <taxon>Basidiomycota</taxon>
        <taxon>Agaricomycotina</taxon>
        <taxon>Agaricomycetes</taxon>
        <taxon>Agaricomycetidae</taxon>
        <taxon>Agaricales</taxon>
        <taxon>Marasmiineae</taxon>
        <taxon>Omphalotaceae</taxon>
        <taxon>Marasmiellus</taxon>
    </lineage>
</organism>
<dbReference type="PANTHER" id="PTHR43004">
    <property type="entry name" value="TRK SYSTEM POTASSIUM UPTAKE PROTEIN"/>
    <property type="match status" value="1"/>
</dbReference>
<dbReference type="Pfam" id="PF07976">
    <property type="entry name" value="Phe_hydrox_dim"/>
    <property type="match status" value="1"/>
</dbReference>
<feature type="region of interest" description="Disordered" evidence="6">
    <location>
        <begin position="390"/>
        <end position="426"/>
    </location>
</feature>
<dbReference type="PANTHER" id="PTHR43004:SF19">
    <property type="entry name" value="BINDING MONOOXYGENASE, PUTATIVE (JCVI)-RELATED"/>
    <property type="match status" value="1"/>
</dbReference>
<evidence type="ECO:0000256" key="2">
    <source>
        <dbReference type="ARBA" id="ARBA00007801"/>
    </source>
</evidence>
<dbReference type="InterPro" id="IPR036249">
    <property type="entry name" value="Thioredoxin-like_sf"/>
</dbReference>
<dbReference type="Gene3D" id="3.50.50.60">
    <property type="entry name" value="FAD/NAD(P)-binding domain"/>
    <property type="match status" value="1"/>
</dbReference>
<dbReference type="InterPro" id="IPR002938">
    <property type="entry name" value="FAD-bd"/>
</dbReference>
<evidence type="ECO:0000256" key="5">
    <source>
        <dbReference type="ARBA" id="ARBA00023002"/>
    </source>
</evidence>
<dbReference type="InterPro" id="IPR036188">
    <property type="entry name" value="FAD/NAD-bd_sf"/>
</dbReference>
<dbReference type="Gene3D" id="3.30.70.2450">
    <property type="match status" value="1"/>
</dbReference>
<evidence type="ECO:0000256" key="6">
    <source>
        <dbReference type="SAM" id="MobiDB-lite"/>
    </source>
</evidence>
<evidence type="ECO:0000259" key="7">
    <source>
        <dbReference type="Pfam" id="PF01494"/>
    </source>
</evidence>
<dbReference type="InterPro" id="IPR012941">
    <property type="entry name" value="Phe_hydrox_C_dim_dom"/>
</dbReference>
<keyword evidence="4" id="KW-0274">FAD</keyword>
<evidence type="ECO:0000256" key="3">
    <source>
        <dbReference type="ARBA" id="ARBA00022630"/>
    </source>
</evidence>
<dbReference type="PRINTS" id="PR00420">
    <property type="entry name" value="RNGMNOXGNASE"/>
</dbReference>
<dbReference type="Pfam" id="PF01494">
    <property type="entry name" value="FAD_binding_3"/>
    <property type="match status" value="1"/>
</dbReference>
<reference evidence="9 10" key="1">
    <citation type="submission" date="2024-01" db="EMBL/GenBank/DDBJ databases">
        <title>A draft genome for the cacao thread blight pathogen Marasmiellus scandens.</title>
        <authorList>
            <person name="Baruah I.K."/>
            <person name="Leung J."/>
            <person name="Bukari Y."/>
            <person name="Amoako-Attah I."/>
            <person name="Meinhardt L.W."/>
            <person name="Bailey B.A."/>
            <person name="Cohen S.P."/>
        </authorList>
    </citation>
    <scope>NUCLEOTIDE SEQUENCE [LARGE SCALE GENOMIC DNA]</scope>
    <source>
        <strain evidence="9 10">GH-19</strain>
    </source>
</reference>
<keyword evidence="3" id="KW-0285">Flavoprotein</keyword>
<comment type="caution">
    <text evidence="9">The sequence shown here is derived from an EMBL/GenBank/DDBJ whole genome shotgun (WGS) entry which is preliminary data.</text>
</comment>
<evidence type="ECO:0000259" key="8">
    <source>
        <dbReference type="Pfam" id="PF07976"/>
    </source>
</evidence>
<dbReference type="InterPro" id="IPR050641">
    <property type="entry name" value="RIFMO-like"/>
</dbReference>
<evidence type="ECO:0000256" key="1">
    <source>
        <dbReference type="ARBA" id="ARBA00001974"/>
    </source>
</evidence>
<dbReference type="SUPFAM" id="SSF52833">
    <property type="entry name" value="Thioredoxin-like"/>
    <property type="match status" value="1"/>
</dbReference>
<feature type="domain" description="FAD-binding" evidence="7">
    <location>
        <begin position="3"/>
        <end position="353"/>
    </location>
</feature>
<feature type="compositionally biased region" description="Basic and acidic residues" evidence="6">
    <location>
        <begin position="406"/>
        <end position="420"/>
    </location>
</feature>
<dbReference type="Proteomes" id="UP001498398">
    <property type="component" value="Unassembled WGS sequence"/>
</dbReference>
<accession>A0ABR1JKV5</accession>
<sequence>MESSILIVGSGPTGLALALVLRRNNVPVRIIEKRSEYPIGSRGCGVQPRILELYKILGILPEFLEVCTPLMKVAQFSPRGNEPDKILEMATVLEPTPARPYNNPVSLGQDRHEALLRSMLEKTGCKVELETEFLSFEQHADHVVARLAKTLDGQRTEETAKFAYLVGADGARSQVRKQLGLTFLGESVESVSMVIGDLYLRGLDKEYWRMWGVGTGRLVALRPMETNSDRFNFFFQASPEENERIVNNPELIFQGIKEMTGRTDIEFGELICAGIWRPNIRMVNNFGEGRVFVAGDAAHVHSPTGGQGMNSGVQDAFNLGWKLSLAYRGIASEGLLESYSRERLPVIATMLDKTTELFQKTFRSTGSEGWVRGYELRQFGVNYRGSPIVVDQRSTTHEEESPDPYRSGEDGKVRAGDRAPDAPGLLDESQNLTSLLDIFKPICQTVIVFTGDSSREEQDAILQTVAKHQGSVVQTIIVYPQSVKALSPVPDVDRVLVDRDGHAYKNYAVSEKEMSVVIVRPDGFIGAVVFNADGLRTYMTNVFV</sequence>
<keyword evidence="5" id="KW-0560">Oxidoreductase</keyword>
<name>A0ABR1JKV5_9AGAR</name>
<keyword evidence="10" id="KW-1185">Reference proteome</keyword>
<proteinExistence type="inferred from homology"/>
<feature type="domain" description="Phenol hydroxylase-like C-terminal dimerisation" evidence="8">
    <location>
        <begin position="494"/>
        <end position="530"/>
    </location>
</feature>
<comment type="cofactor">
    <cofactor evidence="1">
        <name>FAD</name>
        <dbReference type="ChEBI" id="CHEBI:57692"/>
    </cofactor>
</comment>
<gene>
    <name evidence="9" type="ORF">VKT23_007507</name>
</gene>
<evidence type="ECO:0008006" key="11">
    <source>
        <dbReference type="Google" id="ProtNLM"/>
    </source>
</evidence>
<dbReference type="Gene3D" id="3.40.30.120">
    <property type="match status" value="1"/>
</dbReference>
<dbReference type="EMBL" id="JBANRG010000010">
    <property type="protein sequence ID" value="KAK7462927.1"/>
    <property type="molecule type" value="Genomic_DNA"/>
</dbReference>
<comment type="similarity">
    <text evidence="2">Belongs to the PheA/TfdB FAD monooxygenase family.</text>
</comment>
<evidence type="ECO:0000313" key="10">
    <source>
        <dbReference type="Proteomes" id="UP001498398"/>
    </source>
</evidence>
<protein>
    <recommendedName>
        <fullName evidence="11">FAD-binding domain-containing protein</fullName>
    </recommendedName>
</protein>
<evidence type="ECO:0000313" key="9">
    <source>
        <dbReference type="EMBL" id="KAK7462927.1"/>
    </source>
</evidence>
<evidence type="ECO:0000256" key="4">
    <source>
        <dbReference type="ARBA" id="ARBA00022827"/>
    </source>
</evidence>